<dbReference type="OrthoDB" id="5335351at2759"/>
<reference evidence="2 3" key="1">
    <citation type="submission" date="2019-04" db="EMBL/GenBank/DDBJ databases">
        <title>Friends and foes A comparative genomics study of 23 Aspergillus species from section Flavi.</title>
        <authorList>
            <consortium name="DOE Joint Genome Institute"/>
            <person name="Kjaerbolling I."/>
            <person name="Vesth T."/>
            <person name="Frisvad J.C."/>
            <person name="Nybo J.L."/>
            <person name="Theobald S."/>
            <person name="Kildgaard S."/>
            <person name="Isbrandt T."/>
            <person name="Kuo A."/>
            <person name="Sato A."/>
            <person name="Lyhne E.K."/>
            <person name="Kogle M.E."/>
            <person name="Wiebenga A."/>
            <person name="Kun R.S."/>
            <person name="Lubbers R.J."/>
            <person name="Makela M.R."/>
            <person name="Barry K."/>
            <person name="Chovatia M."/>
            <person name="Clum A."/>
            <person name="Daum C."/>
            <person name="Haridas S."/>
            <person name="He G."/>
            <person name="LaButti K."/>
            <person name="Lipzen A."/>
            <person name="Mondo S."/>
            <person name="Riley R."/>
            <person name="Salamov A."/>
            <person name="Simmons B.A."/>
            <person name="Magnuson J.K."/>
            <person name="Henrissat B."/>
            <person name="Mortensen U.H."/>
            <person name="Larsen T.O."/>
            <person name="Devries R.P."/>
            <person name="Grigoriev I.V."/>
            <person name="Machida M."/>
            <person name="Baker S.E."/>
            <person name="Andersen M.R."/>
        </authorList>
    </citation>
    <scope>NUCLEOTIDE SEQUENCE [LARGE SCALE GENOMIC DNA]</scope>
    <source>
        <strain evidence="2 3">CBS 151.66</strain>
    </source>
</reference>
<feature type="compositionally biased region" description="Polar residues" evidence="1">
    <location>
        <begin position="10"/>
        <end position="34"/>
    </location>
</feature>
<dbReference type="AlphaFoldDB" id="A0A5N5WZU4"/>
<organism evidence="2 3">
    <name type="scientific">Aspergillus leporis</name>
    <dbReference type="NCBI Taxonomy" id="41062"/>
    <lineage>
        <taxon>Eukaryota</taxon>
        <taxon>Fungi</taxon>
        <taxon>Dikarya</taxon>
        <taxon>Ascomycota</taxon>
        <taxon>Pezizomycotina</taxon>
        <taxon>Eurotiomycetes</taxon>
        <taxon>Eurotiomycetidae</taxon>
        <taxon>Eurotiales</taxon>
        <taxon>Aspergillaceae</taxon>
        <taxon>Aspergillus</taxon>
        <taxon>Aspergillus subgen. Circumdati</taxon>
    </lineage>
</organism>
<feature type="region of interest" description="Disordered" evidence="1">
    <location>
        <begin position="1"/>
        <end position="38"/>
    </location>
</feature>
<evidence type="ECO:0000313" key="2">
    <source>
        <dbReference type="EMBL" id="KAB8073225.1"/>
    </source>
</evidence>
<dbReference type="EMBL" id="ML732231">
    <property type="protein sequence ID" value="KAB8073225.1"/>
    <property type="molecule type" value="Genomic_DNA"/>
</dbReference>
<sequence>MDPPGRNEFDQSSPELLQDKQSTSVNEVSQNLSPSPEDLRNYDWQLLQEHYTDAMEIHGAAEEDLRAQISKLLEVFMAWSQTTVVRDEVRALKRFRTQVQHVQNSEDNLEKKRKHYMDVVKAFESALALLNGRLRP</sequence>
<gene>
    <name evidence="2" type="ORF">BDV29DRAFT_157809</name>
</gene>
<keyword evidence="3" id="KW-1185">Reference proteome</keyword>
<name>A0A5N5WZU4_9EURO</name>
<protein>
    <submittedName>
        <fullName evidence="2">Uncharacterized protein</fullName>
    </submittedName>
</protein>
<proteinExistence type="predicted"/>
<dbReference type="Proteomes" id="UP000326565">
    <property type="component" value="Unassembled WGS sequence"/>
</dbReference>
<accession>A0A5N5WZU4</accession>
<evidence type="ECO:0000313" key="3">
    <source>
        <dbReference type="Proteomes" id="UP000326565"/>
    </source>
</evidence>
<evidence type="ECO:0000256" key="1">
    <source>
        <dbReference type="SAM" id="MobiDB-lite"/>
    </source>
</evidence>